<evidence type="ECO:0000313" key="3">
    <source>
        <dbReference type="Proteomes" id="UP000644147"/>
    </source>
</evidence>
<dbReference type="PROSITE" id="PS51257">
    <property type="entry name" value="PROKAR_LIPOPROTEIN"/>
    <property type="match status" value="1"/>
</dbReference>
<comment type="caution">
    <text evidence="2">The sequence shown here is derived from an EMBL/GenBank/DDBJ whole genome shotgun (WGS) entry which is preliminary data.</text>
</comment>
<dbReference type="Pfam" id="PF14054">
    <property type="entry name" value="DUF4249"/>
    <property type="match status" value="1"/>
</dbReference>
<dbReference type="RefSeq" id="WP_200506887.1">
    <property type="nucleotide sequence ID" value="NZ_JAEHFX010000007.1"/>
</dbReference>
<accession>A0ABS1C3S7</accession>
<organism evidence="2 3">
    <name type="scientific">Adhaeribacter terrigena</name>
    <dbReference type="NCBI Taxonomy" id="2793070"/>
    <lineage>
        <taxon>Bacteria</taxon>
        <taxon>Pseudomonadati</taxon>
        <taxon>Bacteroidota</taxon>
        <taxon>Cytophagia</taxon>
        <taxon>Cytophagales</taxon>
        <taxon>Hymenobacteraceae</taxon>
        <taxon>Adhaeribacter</taxon>
    </lineage>
</organism>
<keyword evidence="1" id="KW-0732">Signal</keyword>
<dbReference type="Proteomes" id="UP000644147">
    <property type="component" value="Unassembled WGS sequence"/>
</dbReference>
<reference evidence="2 3" key="1">
    <citation type="submission" date="2020-12" db="EMBL/GenBank/DDBJ databases">
        <title>Bacterial novel species Adhaeribacter sp. BT258 isolated from soil.</title>
        <authorList>
            <person name="Jung H.-Y."/>
        </authorList>
    </citation>
    <scope>NUCLEOTIDE SEQUENCE [LARGE SCALE GENOMIC DNA]</scope>
    <source>
        <strain evidence="2 3">BT258</strain>
    </source>
</reference>
<evidence type="ECO:0000313" key="2">
    <source>
        <dbReference type="EMBL" id="MBK0404049.1"/>
    </source>
</evidence>
<dbReference type="EMBL" id="JAEHFX010000007">
    <property type="protein sequence ID" value="MBK0404049.1"/>
    <property type="molecule type" value="Genomic_DNA"/>
</dbReference>
<gene>
    <name evidence="2" type="ORF">I5M27_13725</name>
</gene>
<feature type="chain" id="PRO_5045755524" evidence="1">
    <location>
        <begin position="23"/>
        <end position="327"/>
    </location>
</feature>
<keyword evidence="3" id="KW-1185">Reference proteome</keyword>
<protein>
    <submittedName>
        <fullName evidence="2">DUF4249 domain-containing protein</fullName>
    </submittedName>
</protein>
<evidence type="ECO:0000256" key="1">
    <source>
        <dbReference type="SAM" id="SignalP"/>
    </source>
</evidence>
<feature type="signal peptide" evidence="1">
    <location>
        <begin position="1"/>
        <end position="22"/>
    </location>
</feature>
<name>A0ABS1C3S7_9BACT</name>
<proteinExistence type="predicted"/>
<sequence>MLQKTAQLAAAFLAVISFSACETVVEVPIPAHTPKLAVRYMLPDQEPDTLFYQLFPQYQPYINHSQSIYSGAELKGVNDAMLTVTDQHGNVVETFKRSNGFGYGASDDGYYEPVTRFKAQPGQKYTLSVSAPNYETVTGKLTMPSALSGLRASFQKISAEEPGGNFAIVQGRVSISLPDNGSENNYYVLYGVLLDDRYVANGRDVFQEETDEDAALVGNEFQNIHFSPILYGDANPFDDKTFNGNTVSFTRKAMLYYGKANTPPRYLRIYVHSITEDTFKFLKSLKMYNDNGNNPFAEQTRVLGNLEKGYGYFGGFTSTYFDIELPK</sequence>
<dbReference type="InterPro" id="IPR025345">
    <property type="entry name" value="DUF4249"/>
</dbReference>